<feature type="transmembrane region" description="Helical" evidence="1">
    <location>
        <begin position="322"/>
        <end position="344"/>
    </location>
</feature>
<keyword evidence="1" id="KW-1133">Transmembrane helix</keyword>
<feature type="transmembrane region" description="Helical" evidence="1">
    <location>
        <begin position="107"/>
        <end position="127"/>
    </location>
</feature>
<reference evidence="2 3" key="1">
    <citation type="submission" date="2020-01" db="EMBL/GenBank/DDBJ databases">
        <title>Sphingomonas sp. C33 whole genome sequece.</title>
        <authorList>
            <person name="Park C."/>
        </authorList>
    </citation>
    <scope>NUCLEOTIDE SEQUENCE [LARGE SCALE GENOMIC DNA]</scope>
    <source>
        <strain evidence="2 3">C33</strain>
    </source>
</reference>
<sequence length="571" mass="59326">MPVADGVSPPGDDGHDGLPPWPLLLGVLGAVAALLIHLILPAGPVATPAPWQLTLTTFIGVAAGLTALVIERQRAALRGAFAMGWATVAAGLVWHNGPVPGWTDGDGLALVSFALATVVAAPLFQAWAGSGRVRYRAVHDHSWTNALVLAAGLAFLGVVWLVALLLAEMFDLIGIDLLEKLLREDWVQRVLSGAALGTGLGVLREQQSILVLLRRTVVALLVLLAPALAAGLALFLLALPLTGLTPLWRAGWSAASLTITCAVAALVLANGVIGNGREEEARRAWLRGSALVLLLSVLPLAGLALAAILIRLGQYGLTPGRLWALTGAIAVALVGLGCFGAILSGPRDWMARVRRANLTMAALLCAVAFILATPLVSFNALSARSQAARLESRRVNADRFDWAALGFAFGAPGRAELRRLADSRDPAIRRQAAATLAAPDRWTLDGRIAAAALRRRVAAGIRVLPAGSKAPADLVDVGAVRAMCADGGCTVVMTGPAEAVVIAGGCYGAPQQPVMTSCASPIRLVLRPGGWQTPEPAGHGPAVAYRAGRIEVRLVSARRIFVGDEAVGEPF</sequence>
<dbReference type="RefSeq" id="WP_160592345.1">
    <property type="nucleotide sequence ID" value="NZ_CP047895.1"/>
</dbReference>
<dbReference type="AlphaFoldDB" id="A0A7Z2S893"/>
<name>A0A7Z2S893_9SPHN</name>
<feature type="transmembrane region" description="Helical" evidence="1">
    <location>
        <begin position="186"/>
        <end position="204"/>
    </location>
</feature>
<keyword evidence="3" id="KW-1185">Reference proteome</keyword>
<proteinExistence type="predicted"/>
<feature type="transmembrane region" description="Helical" evidence="1">
    <location>
        <begin position="356"/>
        <end position="376"/>
    </location>
</feature>
<feature type="transmembrane region" description="Helical" evidence="1">
    <location>
        <begin position="216"/>
        <end position="239"/>
    </location>
</feature>
<protein>
    <submittedName>
        <fullName evidence="2">DUF4153 domain-containing protein</fullName>
    </submittedName>
</protein>
<accession>A0A7Z2S893</accession>
<feature type="transmembrane region" description="Helical" evidence="1">
    <location>
        <begin position="285"/>
        <end position="310"/>
    </location>
</feature>
<evidence type="ECO:0000256" key="1">
    <source>
        <dbReference type="SAM" id="Phobius"/>
    </source>
</evidence>
<feature type="transmembrane region" description="Helical" evidence="1">
    <location>
        <begin position="51"/>
        <end position="70"/>
    </location>
</feature>
<feature type="transmembrane region" description="Helical" evidence="1">
    <location>
        <begin position="21"/>
        <end position="39"/>
    </location>
</feature>
<evidence type="ECO:0000313" key="3">
    <source>
        <dbReference type="Proteomes" id="UP000464468"/>
    </source>
</evidence>
<keyword evidence="1" id="KW-0812">Transmembrane</keyword>
<feature type="transmembrane region" description="Helical" evidence="1">
    <location>
        <begin position="77"/>
        <end position="95"/>
    </location>
</feature>
<dbReference type="Pfam" id="PF13687">
    <property type="entry name" value="DUF4153"/>
    <property type="match status" value="1"/>
</dbReference>
<keyword evidence="1" id="KW-0472">Membrane</keyword>
<gene>
    <name evidence="2" type="ORF">GVO57_05660</name>
</gene>
<evidence type="ECO:0000313" key="2">
    <source>
        <dbReference type="EMBL" id="QHL90417.1"/>
    </source>
</evidence>
<feature type="transmembrane region" description="Helical" evidence="1">
    <location>
        <begin position="147"/>
        <end position="166"/>
    </location>
</feature>
<dbReference type="Proteomes" id="UP000464468">
    <property type="component" value="Chromosome"/>
</dbReference>
<organism evidence="2 3">
    <name type="scientific">Sphingomonas changnyeongensis</name>
    <dbReference type="NCBI Taxonomy" id="2698679"/>
    <lineage>
        <taxon>Bacteria</taxon>
        <taxon>Pseudomonadati</taxon>
        <taxon>Pseudomonadota</taxon>
        <taxon>Alphaproteobacteria</taxon>
        <taxon>Sphingomonadales</taxon>
        <taxon>Sphingomonadaceae</taxon>
        <taxon>Sphingomonas</taxon>
    </lineage>
</organism>
<dbReference type="EMBL" id="CP047895">
    <property type="protein sequence ID" value="QHL90417.1"/>
    <property type="molecule type" value="Genomic_DNA"/>
</dbReference>
<dbReference type="KEGG" id="schy:GVO57_05660"/>
<dbReference type="InterPro" id="IPR025291">
    <property type="entry name" value="DUF4153"/>
</dbReference>
<feature type="transmembrane region" description="Helical" evidence="1">
    <location>
        <begin position="251"/>
        <end position="273"/>
    </location>
</feature>